<dbReference type="AlphaFoldDB" id="Q54BJ9"/>
<reference evidence="6 7" key="1">
    <citation type="journal article" date="2005" name="Nature">
        <title>The genome of the social amoeba Dictyostelium discoideum.</title>
        <authorList>
            <consortium name="The Dictyostelium discoideum Sequencing Consortium"/>
            <person name="Eichinger L."/>
            <person name="Pachebat J.A."/>
            <person name="Glockner G."/>
            <person name="Rajandream M.A."/>
            <person name="Sucgang R."/>
            <person name="Berriman M."/>
            <person name="Song J."/>
            <person name="Olsen R."/>
            <person name="Szafranski K."/>
            <person name="Xu Q."/>
            <person name="Tunggal B."/>
            <person name="Kummerfeld S."/>
            <person name="Madera M."/>
            <person name="Konfortov B.A."/>
            <person name="Rivero F."/>
            <person name="Bankier A.T."/>
            <person name="Lehmann R."/>
            <person name="Hamlin N."/>
            <person name="Davies R."/>
            <person name="Gaudet P."/>
            <person name="Fey P."/>
            <person name="Pilcher K."/>
            <person name="Chen G."/>
            <person name="Saunders D."/>
            <person name="Sodergren E."/>
            <person name="Davis P."/>
            <person name="Kerhornou A."/>
            <person name="Nie X."/>
            <person name="Hall N."/>
            <person name="Anjard C."/>
            <person name="Hemphill L."/>
            <person name="Bason N."/>
            <person name="Farbrother P."/>
            <person name="Desany B."/>
            <person name="Just E."/>
            <person name="Morio T."/>
            <person name="Rost R."/>
            <person name="Churcher C."/>
            <person name="Cooper J."/>
            <person name="Haydock S."/>
            <person name="van Driessche N."/>
            <person name="Cronin A."/>
            <person name="Goodhead I."/>
            <person name="Muzny D."/>
            <person name="Mourier T."/>
            <person name="Pain A."/>
            <person name="Lu M."/>
            <person name="Harper D."/>
            <person name="Lindsay R."/>
            <person name="Hauser H."/>
            <person name="James K."/>
            <person name="Quiles M."/>
            <person name="Madan Babu M."/>
            <person name="Saito T."/>
            <person name="Buchrieser C."/>
            <person name="Wardroper A."/>
            <person name="Felder M."/>
            <person name="Thangavelu M."/>
            <person name="Johnson D."/>
            <person name="Knights A."/>
            <person name="Loulseged H."/>
            <person name="Mungall K."/>
            <person name="Oliver K."/>
            <person name="Price C."/>
            <person name="Quail M.A."/>
            <person name="Urushihara H."/>
            <person name="Hernandez J."/>
            <person name="Rabbinowitsch E."/>
            <person name="Steffen D."/>
            <person name="Sanders M."/>
            <person name="Ma J."/>
            <person name="Kohara Y."/>
            <person name="Sharp S."/>
            <person name="Simmonds M."/>
            <person name="Spiegler S."/>
            <person name="Tivey A."/>
            <person name="Sugano S."/>
            <person name="White B."/>
            <person name="Walker D."/>
            <person name="Woodward J."/>
            <person name="Winckler T."/>
            <person name="Tanaka Y."/>
            <person name="Shaulsky G."/>
            <person name="Schleicher M."/>
            <person name="Weinstock G."/>
            <person name="Rosenthal A."/>
            <person name="Cox E.C."/>
            <person name="Chisholm R.L."/>
            <person name="Gibbs R."/>
            <person name="Loomis W.F."/>
            <person name="Platzer M."/>
            <person name="Kay R.R."/>
            <person name="Williams J."/>
            <person name="Dear P.H."/>
            <person name="Noegel A.A."/>
            <person name="Barrell B."/>
            <person name="Kuspa A."/>
        </authorList>
    </citation>
    <scope>NUCLEOTIDE SEQUENCE [LARGE SCALE GENOMIC DNA]</scope>
    <source>
        <strain evidence="6 7">AX4</strain>
    </source>
</reference>
<dbReference type="InterPro" id="IPR001129">
    <property type="entry name" value="Membr-assoc_MAPEG"/>
</dbReference>
<protein>
    <submittedName>
        <fullName evidence="6">Uncharacterized protein</fullName>
    </submittedName>
</protein>
<evidence type="ECO:0000256" key="5">
    <source>
        <dbReference type="SAM" id="Phobius"/>
    </source>
</evidence>
<dbReference type="EMBL" id="AAFI02000218">
    <property type="protein sequence ID" value="EAL60608.1"/>
    <property type="molecule type" value="Genomic_DNA"/>
</dbReference>
<proteinExistence type="predicted"/>
<dbReference type="HOGENOM" id="CLU_134926_1_0_1"/>
<dbReference type="PANTHER" id="PTHR35814:SF1">
    <property type="entry name" value="GLUTATHIONE S-TRANSFERASE-RELATED"/>
    <property type="match status" value="1"/>
</dbReference>
<evidence type="ECO:0000313" key="6">
    <source>
        <dbReference type="EMBL" id="EAL60608.1"/>
    </source>
</evidence>
<keyword evidence="2 5" id="KW-0812">Transmembrane</keyword>
<dbReference type="InParanoid" id="Q54BJ9"/>
<dbReference type="RefSeq" id="XP_629030.1">
    <property type="nucleotide sequence ID" value="XM_629028.1"/>
</dbReference>
<dbReference type="VEuPathDB" id="AmoebaDB:DDB_G0293592"/>
<evidence type="ECO:0000256" key="2">
    <source>
        <dbReference type="ARBA" id="ARBA00022692"/>
    </source>
</evidence>
<dbReference type="OMA" id="RIWHGES"/>
<feature type="transmembrane region" description="Helical" evidence="5">
    <location>
        <begin position="134"/>
        <end position="155"/>
    </location>
</feature>
<dbReference type="PhylomeDB" id="Q54BJ9"/>
<keyword evidence="7" id="KW-1185">Reference proteome</keyword>
<dbReference type="GeneID" id="8629316"/>
<evidence type="ECO:0000256" key="3">
    <source>
        <dbReference type="ARBA" id="ARBA00022989"/>
    </source>
</evidence>
<dbReference type="STRING" id="44689.Q54BJ9"/>
<keyword evidence="3 5" id="KW-1133">Transmembrane helix</keyword>
<dbReference type="InterPro" id="IPR023352">
    <property type="entry name" value="MAPEG-like_dom_sf"/>
</dbReference>
<dbReference type="Proteomes" id="UP000002195">
    <property type="component" value="Unassembled WGS sequence"/>
</dbReference>
<evidence type="ECO:0000313" key="7">
    <source>
        <dbReference type="Proteomes" id="UP000002195"/>
    </source>
</evidence>
<accession>Q54BJ9</accession>
<comment type="caution">
    <text evidence="6">The sequence shown here is derived from an EMBL/GenBank/DDBJ whole genome shotgun (WGS) entry which is preliminary data.</text>
</comment>
<evidence type="ECO:0000256" key="4">
    <source>
        <dbReference type="ARBA" id="ARBA00023136"/>
    </source>
</evidence>
<feature type="transmembrane region" description="Helical" evidence="5">
    <location>
        <begin position="83"/>
        <end position="114"/>
    </location>
</feature>
<organism evidence="6 7">
    <name type="scientific">Dictyostelium discoideum</name>
    <name type="common">Social amoeba</name>
    <dbReference type="NCBI Taxonomy" id="44689"/>
    <lineage>
        <taxon>Eukaryota</taxon>
        <taxon>Amoebozoa</taxon>
        <taxon>Evosea</taxon>
        <taxon>Eumycetozoa</taxon>
        <taxon>Dictyostelia</taxon>
        <taxon>Dictyosteliales</taxon>
        <taxon>Dictyosteliaceae</taxon>
        <taxon>Dictyostelium</taxon>
    </lineage>
</organism>
<dbReference type="Gene3D" id="1.20.120.550">
    <property type="entry name" value="Membrane associated eicosanoid/glutathione metabolism-like domain"/>
    <property type="match status" value="1"/>
</dbReference>
<dbReference type="SUPFAM" id="SSF161084">
    <property type="entry name" value="MAPEG domain-like"/>
    <property type="match status" value="1"/>
</dbReference>
<dbReference type="KEGG" id="ddi:DDB_G0293592"/>
<gene>
    <name evidence="6" type="ORF">DDB_G0293592</name>
</gene>
<dbReference type="PANTHER" id="PTHR35814">
    <property type="match status" value="1"/>
</dbReference>
<dbReference type="FunCoup" id="Q54BJ9">
    <property type="interactions" value="3"/>
</dbReference>
<feature type="transmembrane region" description="Helical" evidence="5">
    <location>
        <begin position="6"/>
        <end position="23"/>
    </location>
</feature>
<name>Q54BJ9_DICDI</name>
<comment type="subcellular location">
    <subcellularLocation>
        <location evidence="1">Membrane</location>
    </subcellularLocation>
</comment>
<keyword evidence="4 5" id="KW-0472">Membrane</keyword>
<dbReference type="GO" id="GO:0016020">
    <property type="term" value="C:membrane"/>
    <property type="evidence" value="ECO:0000318"/>
    <property type="project" value="GO_Central"/>
</dbReference>
<evidence type="ECO:0000256" key="1">
    <source>
        <dbReference type="ARBA" id="ARBA00004370"/>
    </source>
</evidence>
<dbReference type="Pfam" id="PF01124">
    <property type="entry name" value="MAPEG"/>
    <property type="match status" value="1"/>
</dbReference>
<dbReference type="SMR" id="Q54BJ9"/>
<dbReference type="PaxDb" id="44689-DDB0192029"/>
<sequence>MLVAPITSMYAGILGIYYLKLLFDVIKQRRKTMTSVGDGSQILIKKIVDAGKSGKTENFSNIDYLLYDDLLKTIRSHGNFGEFVPFALLLSLICEINGIPGILLNGVLFTFTVSRFAHVSGLHAQYSLGSGRKIGVLLTIFTLFSFSIICIFYPISKYIS</sequence>
<dbReference type="dictyBase" id="DDB_G0293592"/>